<dbReference type="EMBL" id="CP011975">
    <property type="protein sequence ID" value="AKP33717.1"/>
    <property type="molecule type" value="Genomic_DNA"/>
</dbReference>
<feature type="domain" description="HTH luxR-type" evidence="2">
    <location>
        <begin position="144"/>
        <end position="209"/>
    </location>
</feature>
<evidence type="ECO:0000259" key="2">
    <source>
        <dbReference type="PROSITE" id="PS50043"/>
    </source>
</evidence>
<organism evidence="4 5">
    <name type="scientific">Yersinia aleksiciae</name>
    <dbReference type="NCBI Taxonomy" id="263819"/>
    <lineage>
        <taxon>Bacteria</taxon>
        <taxon>Pseudomonadati</taxon>
        <taxon>Pseudomonadota</taxon>
        <taxon>Gammaproteobacteria</taxon>
        <taxon>Enterobacterales</taxon>
        <taxon>Yersiniaceae</taxon>
        <taxon>Yersinia</taxon>
    </lineage>
</organism>
<dbReference type="PROSITE" id="PS50043">
    <property type="entry name" value="HTH_LUXR_2"/>
    <property type="match status" value="1"/>
</dbReference>
<reference evidence="3 6" key="1">
    <citation type="journal article" date="2015" name="Genome Announc.">
        <title>De Novo Genome Sequence of Yersinia aleksiciae Y159T.</title>
        <authorList>
            <person name="Sprague L.D."/>
            <person name="Neubauer H."/>
        </authorList>
    </citation>
    <scope>NUCLEOTIDE SEQUENCE [LARGE SCALE GENOMIC DNA]</scope>
    <source>
        <strain evidence="3 6">159</strain>
    </source>
</reference>
<gene>
    <name evidence="3" type="ORF">ACZ76_09255</name>
    <name evidence="4" type="ORF">ERS008460_03176</name>
</gene>
<dbReference type="InterPro" id="IPR013656">
    <property type="entry name" value="PAS_4"/>
</dbReference>
<dbReference type="OrthoDB" id="6191871at2"/>
<dbReference type="GO" id="GO:0006355">
    <property type="term" value="P:regulation of DNA-templated transcription"/>
    <property type="evidence" value="ECO:0007669"/>
    <property type="project" value="InterPro"/>
</dbReference>
<dbReference type="CDD" id="cd06170">
    <property type="entry name" value="LuxR_C_like"/>
    <property type="match status" value="1"/>
</dbReference>
<evidence type="ECO:0000313" key="3">
    <source>
        <dbReference type="EMBL" id="AKP33717.1"/>
    </source>
</evidence>
<dbReference type="RefSeq" id="WP_048618695.1">
    <property type="nucleotide sequence ID" value="NZ_CABHQI010000091.1"/>
</dbReference>
<dbReference type="GO" id="GO:0003677">
    <property type="term" value="F:DNA binding"/>
    <property type="evidence" value="ECO:0007669"/>
    <property type="project" value="UniProtKB-KW"/>
</dbReference>
<dbReference type="Gene3D" id="1.10.10.10">
    <property type="entry name" value="Winged helix-like DNA-binding domain superfamily/Winged helix DNA-binding domain"/>
    <property type="match status" value="1"/>
</dbReference>
<dbReference type="InterPro" id="IPR035965">
    <property type="entry name" value="PAS-like_dom_sf"/>
</dbReference>
<dbReference type="InterPro" id="IPR036388">
    <property type="entry name" value="WH-like_DNA-bd_sf"/>
</dbReference>
<dbReference type="KEGG" id="yak:ACZ76_09255"/>
<dbReference type="SUPFAM" id="SSF46894">
    <property type="entry name" value="C-terminal effector domain of the bipartite response regulators"/>
    <property type="match status" value="1"/>
</dbReference>
<evidence type="ECO:0000313" key="5">
    <source>
        <dbReference type="Proteomes" id="UP000040088"/>
    </source>
</evidence>
<evidence type="ECO:0000313" key="6">
    <source>
        <dbReference type="Proteomes" id="UP000069914"/>
    </source>
</evidence>
<dbReference type="GeneID" id="61903057"/>
<accession>A0A0T9UN66</accession>
<dbReference type="SUPFAM" id="SSF55785">
    <property type="entry name" value="PYP-like sensor domain (PAS domain)"/>
    <property type="match status" value="1"/>
</dbReference>
<keyword evidence="6" id="KW-1185">Reference proteome</keyword>
<dbReference type="Gene3D" id="3.30.450.20">
    <property type="entry name" value="PAS domain"/>
    <property type="match status" value="1"/>
</dbReference>
<name>A0A0T9UN66_YERAE</name>
<dbReference type="Pfam" id="PF08448">
    <property type="entry name" value="PAS_4"/>
    <property type="match status" value="1"/>
</dbReference>
<dbReference type="Proteomes" id="UP000040088">
    <property type="component" value="Unassembled WGS sequence"/>
</dbReference>
<keyword evidence="1" id="KW-0238">DNA-binding</keyword>
<dbReference type="InterPro" id="IPR016032">
    <property type="entry name" value="Sig_transdc_resp-reg_C-effctor"/>
</dbReference>
<proteinExistence type="predicted"/>
<sequence>MEKELFKSLEFFKRFWEQSSEPWYVKNNRSRYVYANRSVNKMLGLSDEFCLAGRFDSELPTPIAEFATEFQQQDRQVELMQDRITSIEIHLFDGLSYFTAYFCDKYPVIDEEGISQGVVCHARPVTNVILTCLNKIKMPTSLVLMPPLEIFSKREWEVLFYLLHAFSNADTAKKLCLSSQTVCNVIQSIYKKLGFSSTRQVIDYCYENKINNFVPKSFFEYSGPFPLVKES</sequence>
<dbReference type="EMBL" id="CQEM01000016">
    <property type="protein sequence ID" value="CNL55402.1"/>
    <property type="molecule type" value="Genomic_DNA"/>
</dbReference>
<dbReference type="SMART" id="SM00421">
    <property type="entry name" value="HTH_LUXR"/>
    <property type="match status" value="1"/>
</dbReference>
<evidence type="ECO:0000313" key="4">
    <source>
        <dbReference type="EMBL" id="CNL55402.1"/>
    </source>
</evidence>
<reference evidence="4" key="3">
    <citation type="submission" date="2015-03" db="EMBL/GenBank/DDBJ databases">
        <authorList>
            <person name="Murphy D."/>
        </authorList>
    </citation>
    <scope>NUCLEOTIDE SEQUENCE [LARGE SCALE GENOMIC DNA]</scope>
    <source>
        <strain evidence="4">IP27925</strain>
    </source>
</reference>
<dbReference type="Pfam" id="PF00196">
    <property type="entry name" value="GerE"/>
    <property type="match status" value="1"/>
</dbReference>
<reference evidence="5" key="2">
    <citation type="submission" date="2015-03" db="EMBL/GenBank/DDBJ databases">
        <authorList>
            <consortium name="Pathogen Informatics"/>
        </authorList>
    </citation>
    <scope>NUCLEOTIDE SEQUENCE [LARGE SCALE GENOMIC DNA]</scope>
    <source>
        <strain evidence="5">IP27925</strain>
    </source>
</reference>
<dbReference type="AlphaFoldDB" id="A0A0T9UN66"/>
<evidence type="ECO:0000256" key="1">
    <source>
        <dbReference type="ARBA" id="ARBA00023125"/>
    </source>
</evidence>
<dbReference type="InterPro" id="IPR000792">
    <property type="entry name" value="Tscrpt_reg_LuxR_C"/>
</dbReference>
<protein>
    <submittedName>
        <fullName evidence="4">LuxR family transcription regulatory protein</fullName>
    </submittedName>
    <submittedName>
        <fullName evidence="3">LuxR family transcriptional regulator</fullName>
    </submittedName>
</protein>
<dbReference type="Proteomes" id="UP000069914">
    <property type="component" value="Chromosome"/>
</dbReference>